<name>A0ACC1AK97_9ROSI</name>
<keyword evidence="2" id="KW-1185">Reference proteome</keyword>
<dbReference type="Proteomes" id="UP001164250">
    <property type="component" value="Chromosome 10"/>
</dbReference>
<evidence type="ECO:0000313" key="1">
    <source>
        <dbReference type="EMBL" id="KAJ0087125.1"/>
    </source>
</evidence>
<dbReference type="EMBL" id="CM047906">
    <property type="protein sequence ID" value="KAJ0087125.1"/>
    <property type="molecule type" value="Genomic_DNA"/>
</dbReference>
<protein>
    <submittedName>
        <fullName evidence="1">Uncharacterized protein</fullName>
    </submittedName>
</protein>
<proteinExistence type="predicted"/>
<reference evidence="2" key="1">
    <citation type="journal article" date="2023" name="G3 (Bethesda)">
        <title>Genome assembly and association tests identify interacting loci associated with vigor, precocity, and sex in interspecific pistachio rootstocks.</title>
        <authorList>
            <person name="Palmer W."/>
            <person name="Jacygrad E."/>
            <person name="Sagayaradj S."/>
            <person name="Cavanaugh K."/>
            <person name="Han R."/>
            <person name="Bertier L."/>
            <person name="Beede B."/>
            <person name="Kafkas S."/>
            <person name="Golino D."/>
            <person name="Preece J."/>
            <person name="Michelmore R."/>
        </authorList>
    </citation>
    <scope>NUCLEOTIDE SEQUENCE [LARGE SCALE GENOMIC DNA]</scope>
</reference>
<accession>A0ACC1AK97</accession>
<gene>
    <name evidence="1" type="ORF">Patl1_07473</name>
</gene>
<comment type="caution">
    <text evidence="1">The sequence shown here is derived from an EMBL/GenBank/DDBJ whole genome shotgun (WGS) entry which is preliminary data.</text>
</comment>
<organism evidence="1 2">
    <name type="scientific">Pistacia atlantica</name>
    <dbReference type="NCBI Taxonomy" id="434234"/>
    <lineage>
        <taxon>Eukaryota</taxon>
        <taxon>Viridiplantae</taxon>
        <taxon>Streptophyta</taxon>
        <taxon>Embryophyta</taxon>
        <taxon>Tracheophyta</taxon>
        <taxon>Spermatophyta</taxon>
        <taxon>Magnoliopsida</taxon>
        <taxon>eudicotyledons</taxon>
        <taxon>Gunneridae</taxon>
        <taxon>Pentapetalae</taxon>
        <taxon>rosids</taxon>
        <taxon>malvids</taxon>
        <taxon>Sapindales</taxon>
        <taxon>Anacardiaceae</taxon>
        <taxon>Pistacia</taxon>
    </lineage>
</organism>
<sequence length="42" mass="5144">MCVSKPVNQSHLYFSIILFLFFFFFFLAYMKLVIKKLILFVF</sequence>
<evidence type="ECO:0000313" key="2">
    <source>
        <dbReference type="Proteomes" id="UP001164250"/>
    </source>
</evidence>